<feature type="domain" description="PKS/mFAS DH" evidence="8">
    <location>
        <begin position="796"/>
        <end position="1087"/>
    </location>
</feature>
<dbReference type="Proteomes" id="UP001583186">
    <property type="component" value="Unassembled WGS sequence"/>
</dbReference>
<dbReference type="Gene3D" id="3.10.129.110">
    <property type="entry name" value="Polyketide synthase dehydratase"/>
    <property type="match status" value="1"/>
</dbReference>
<keyword evidence="10" id="KW-1185">Reference proteome</keyword>
<dbReference type="PANTHER" id="PTHR43775">
    <property type="entry name" value="FATTY ACID SYNTHASE"/>
    <property type="match status" value="1"/>
</dbReference>
<dbReference type="Pfam" id="PF21089">
    <property type="entry name" value="PKS_DH_N"/>
    <property type="match status" value="1"/>
</dbReference>
<keyword evidence="5" id="KW-0511">Multifunctional enzyme</keyword>
<dbReference type="PANTHER" id="PTHR43775:SF29">
    <property type="entry name" value="ASPERFURANONE POLYKETIDE SYNTHASE AFOG-RELATED"/>
    <property type="match status" value="1"/>
</dbReference>
<feature type="active site" description="Proton acceptor; for dehydratase activity" evidence="6">
    <location>
        <position position="828"/>
    </location>
</feature>
<accession>A0ABR3YX69</accession>
<proteinExistence type="predicted"/>
<dbReference type="PROSITE" id="PS00606">
    <property type="entry name" value="KS3_1"/>
    <property type="match status" value="1"/>
</dbReference>
<keyword evidence="4" id="KW-0560">Oxidoreductase</keyword>
<feature type="region of interest" description="N-terminal hotdog fold" evidence="6">
    <location>
        <begin position="796"/>
        <end position="922"/>
    </location>
</feature>
<keyword evidence="2" id="KW-0597">Phosphoprotein</keyword>
<dbReference type="InterPro" id="IPR036291">
    <property type="entry name" value="NAD(P)-bd_dom_sf"/>
</dbReference>
<dbReference type="Pfam" id="PF00698">
    <property type="entry name" value="Acyl_transf_1"/>
    <property type="match status" value="1"/>
</dbReference>
<dbReference type="Gene3D" id="3.90.180.10">
    <property type="entry name" value="Medium-chain alcohol dehydrogenases, catalytic domain"/>
    <property type="match status" value="1"/>
</dbReference>
<evidence type="ECO:0000256" key="3">
    <source>
        <dbReference type="ARBA" id="ARBA00022679"/>
    </source>
</evidence>
<dbReference type="Pfam" id="PF23114">
    <property type="entry name" value="NAD-bd_HRPKS_sdrA"/>
    <property type="match status" value="1"/>
</dbReference>
<dbReference type="PROSITE" id="PS52004">
    <property type="entry name" value="KS3_2"/>
    <property type="match status" value="1"/>
</dbReference>
<dbReference type="CDD" id="cd05195">
    <property type="entry name" value="enoyl_red"/>
    <property type="match status" value="1"/>
</dbReference>
<dbReference type="Gene3D" id="3.40.47.10">
    <property type="match status" value="1"/>
</dbReference>
<dbReference type="Pfam" id="PF14765">
    <property type="entry name" value="PS-DH"/>
    <property type="match status" value="1"/>
</dbReference>
<feature type="active site" description="Proton donor; for dehydratase activity" evidence="6">
    <location>
        <position position="1003"/>
    </location>
</feature>
<dbReference type="SUPFAM" id="SSF52151">
    <property type="entry name" value="FabD/lysophospholipase-like"/>
    <property type="match status" value="1"/>
</dbReference>
<dbReference type="InterPro" id="IPR014031">
    <property type="entry name" value="Ketoacyl_synth_C"/>
</dbReference>
<dbReference type="InterPro" id="IPR020806">
    <property type="entry name" value="PKS_PP-bd"/>
</dbReference>
<dbReference type="Gene3D" id="3.30.70.3290">
    <property type="match status" value="1"/>
</dbReference>
<dbReference type="CDD" id="cd05274">
    <property type="entry name" value="KR_FAS_SDR_x"/>
    <property type="match status" value="1"/>
</dbReference>
<dbReference type="InterPro" id="IPR020841">
    <property type="entry name" value="PKS_Beta-ketoAc_synthase_dom"/>
</dbReference>
<dbReference type="InterPro" id="IPR032821">
    <property type="entry name" value="PKS_assoc"/>
</dbReference>
<dbReference type="SMART" id="SM00822">
    <property type="entry name" value="PKS_KR"/>
    <property type="match status" value="1"/>
</dbReference>
<dbReference type="InterPro" id="IPR018201">
    <property type="entry name" value="Ketoacyl_synth_AS"/>
</dbReference>
<dbReference type="InterPro" id="IPR001227">
    <property type="entry name" value="Ac_transferase_dom_sf"/>
</dbReference>
<dbReference type="InterPro" id="IPR016036">
    <property type="entry name" value="Malonyl_transacylase_ACP-bd"/>
</dbReference>
<dbReference type="SMART" id="SM00827">
    <property type="entry name" value="PKS_AT"/>
    <property type="match status" value="1"/>
</dbReference>
<evidence type="ECO:0000256" key="5">
    <source>
        <dbReference type="ARBA" id="ARBA00023268"/>
    </source>
</evidence>
<evidence type="ECO:0000256" key="6">
    <source>
        <dbReference type="PROSITE-ProRule" id="PRU01363"/>
    </source>
</evidence>
<dbReference type="InterPro" id="IPR013968">
    <property type="entry name" value="PKS_KR"/>
</dbReference>
<dbReference type="SUPFAM" id="SSF53901">
    <property type="entry name" value="Thiolase-like"/>
    <property type="match status" value="2"/>
</dbReference>
<dbReference type="InterPro" id="IPR014030">
    <property type="entry name" value="Ketoacyl_synth_N"/>
</dbReference>
<reference evidence="9 10" key="1">
    <citation type="journal article" date="2024" name="IMA Fungus">
        <title>IMA Genome - F19 : A genome assembly and annotation guide to empower mycologists, including annotated draft genome sequences of Ceratocystis pirilliformis, Diaporthe australafricana, Fusarium ophioides, Paecilomyces lecythidis, and Sporothrix stenoceras.</title>
        <authorList>
            <person name="Aylward J."/>
            <person name="Wilson A.M."/>
            <person name="Visagie C.M."/>
            <person name="Spraker J."/>
            <person name="Barnes I."/>
            <person name="Buitendag C."/>
            <person name="Ceriani C."/>
            <person name="Del Mar Angel L."/>
            <person name="du Plessis D."/>
            <person name="Fuchs T."/>
            <person name="Gasser K."/>
            <person name="Kramer D."/>
            <person name="Li W."/>
            <person name="Munsamy K."/>
            <person name="Piso A."/>
            <person name="Price J.L."/>
            <person name="Sonnekus B."/>
            <person name="Thomas C."/>
            <person name="van der Nest A."/>
            <person name="van Dijk A."/>
            <person name="van Heerden A."/>
            <person name="van Vuuren N."/>
            <person name="Yilmaz N."/>
            <person name="Duong T.A."/>
            <person name="van der Merwe N.A."/>
            <person name="Wingfield M.J."/>
            <person name="Wingfield B.D."/>
        </authorList>
    </citation>
    <scope>NUCLEOTIDE SEQUENCE [LARGE SCALE GENOMIC DNA]</scope>
    <source>
        <strain evidence="9 10">CMW 5346</strain>
    </source>
</reference>
<dbReference type="InterPro" id="IPR020807">
    <property type="entry name" value="PKS_DH"/>
</dbReference>
<dbReference type="SUPFAM" id="SSF50129">
    <property type="entry name" value="GroES-like"/>
    <property type="match status" value="1"/>
</dbReference>
<dbReference type="Gene3D" id="3.40.50.720">
    <property type="entry name" value="NAD(P)-binding Rossmann-like Domain"/>
    <property type="match status" value="1"/>
</dbReference>
<feature type="domain" description="Ketosynthase family 3 (KS3)" evidence="7">
    <location>
        <begin position="1"/>
        <end position="333"/>
    </location>
</feature>
<evidence type="ECO:0000259" key="8">
    <source>
        <dbReference type="PROSITE" id="PS52019"/>
    </source>
</evidence>
<dbReference type="InterPro" id="IPR057326">
    <property type="entry name" value="KR_dom"/>
</dbReference>
<dbReference type="EMBL" id="JAWCUI010000041">
    <property type="protein sequence ID" value="KAL1892848.1"/>
    <property type="molecule type" value="Genomic_DNA"/>
</dbReference>
<dbReference type="SUPFAM" id="SSF51735">
    <property type="entry name" value="NAD(P)-binding Rossmann-fold domains"/>
    <property type="match status" value="2"/>
</dbReference>
<comment type="caution">
    <text evidence="9">The sequence shown here is derived from an EMBL/GenBank/DDBJ whole genome shotgun (WGS) entry which is preliminary data.</text>
</comment>
<evidence type="ECO:0000256" key="2">
    <source>
        <dbReference type="ARBA" id="ARBA00022553"/>
    </source>
</evidence>
<dbReference type="InterPro" id="IPR016035">
    <property type="entry name" value="Acyl_Trfase/lysoPLipase"/>
</dbReference>
<dbReference type="InterPro" id="IPR042104">
    <property type="entry name" value="PKS_dehydratase_sf"/>
</dbReference>
<dbReference type="Pfam" id="PF02801">
    <property type="entry name" value="Ketoacyl-synt_C"/>
    <property type="match status" value="1"/>
</dbReference>
<sequence length="2253" mass="244573">MLLEVVYEALDSAGIPVGSLSNTATSVFCGSFVRDYEQPCMRDPDTTPPYSATGNGIAILANRISHAFDFAGTSQTIDTGCSASMIAVHQACKSLLSGESNVGVAAGVGLIFSPNTLVPMANLNILGSDGRCYTFDERANGYGRGEGTGVLILKRLKDAIAANDTIRAVIRATASNQDGHTQGITLPSQARQVQNMSDIYRNSGLDITRTAYMECHGTGTQVGDVKETQAAAELFCKHRTSENPLIIGSVKTNIGHLEGSAGVAGLIKGILVVERGFIPKHLNFNSPNPNIDFDRMKLKIATDLTPWPVSGLRRASVNSFGFGGTNAHVVLDDTPHFLSERKIAGGHHNTFLFPGDELESRTRTNAQSPRRHLFVFSGHDEAGLTRVIESQAKYVAKNTSTVGFETNYAYTLLSRRSRLSWRTFIVASTATELYQKLETNCTPKPLRTRCTPKELAFVFCGQGAQWYAMGRELLKYQTFYSSISTASWYMSSILGSSLCFWDELHRGKELSQISDPQISQPATTAIQVALVDLLFSAGIVPTSVVGHSSGEIAAAYAAGAITREDAWKIAYFRGQAVSQISNLKPEIQGGMLAVALSEEGARNGIAEANVSSVDVACINGPSSVTLSGDANGIFVLHDFFRSRGHRATKVNVSTAYHSRHMQVIEGIYRDSLKDLGPPLATSRPVAFFSSVFGRQVSLSELGPEYWVKNLVQPVQFYQAAAVLMETTIPDSLLEALGNLWAQGFSFELNWPLTNPNTEDKPCHLVDVPSYPFDHSKKYWHESHLSSANRFRSHGREDIIGAPLENSTPQDPRWRGFFRVQENPWLEDHVIQRSIIYPAGGMIAMAVEAAKQLADHSRKILGYEVTNFKIVKPMLIPTSTQGLEHMLSAHILDEDDEDFQKSNSTYKFSILSKPTDELEQRLGTNAQRQACRYVQKLCHTPLNPRQFYETLDVIGMTYGPQFRNLVEIQRGDASAHAVIQIPDTKAQMPFKFEFDYIIHPATLDTMLQTVIPLGEDRGAMLPCSAGRIFVSATPPKGAGSRFRGFTTARKTASRGAMADITMFDEELRAPAVVFEDLLFKSASNQITPGSGGFLPSHRNLCSEIVWKQDASSIASLGFDFPSSIQGIVDLASHKNPALSILYHVPHDPNSRHHDGMNFSNAGIEHLDAVAEALKITRLILNNLTAGYETPRFSRCIVSGANSEKVLQHIRMLKETGPGFDRIQHTGTVSDNDKHGLVFCSVDEQMSVDSLTPCFQRVDDSGWLIVLSKMGGMIDSAQYEALQLVMQAAGFQVDNASAKTGSSLSAQKMPRQSHLEVTPAMKRDKLTVLLPHPMSTFVAKLKSTLRPILEQQLALDVHEININSVTNFKEQSDGFVLSLVEVDIPLITTLGPQLFKLLHGLLTGSRGVFWLTQGGQVDCTDPERSAFLGLARTLRSEQCKRKIVTLDIGSDLHGPSGNNSSRVPETLINSIVHIVKSNFKTTAVNKGLLSSPEDAEFAYSNGRLLIPRLMPLETLNRIIEQGPLVKQTPLLAKGRAMKLDMASLQAADGPRFVEDVEAFHSGLLPNEIRIAVVGTNLLPEDIIHATSGIPTQLVGTDVFGHVVETGIGAVGFQKGNYVVARTRGTLKTHVIVDASKVRRVESPGDWQGSCPTAFATAMYALNTSRRIMKGDFVLVYGVSSAYGQAAIQVALALGGNVLAACLAEDEKTMAREQFKIPSSHILDARSTSDEFETRVLDITQRFGVDAVFDPTSCHIEQAFVCVAECGRVIRVAQKGCRTPSPPLADKNVSFETVDINLLEARRPNEAQRLALDIDKILKLISGLDAMRCTIEHNMCGLQKALSEASTNPFVGPHLVFTESDAGANLVNTVVQSTSEAALSPSGTYLLIGGFGGLGRSIAEHLVKCGAKHIAFFSRSGASSKVAKAFITKLHASGVHARAFATDICNGEQLAVSIKKVQAVMPPIRGAIQCAGVVDDVAFPSMDYDRWQNAFEPKAVGSSNLHQQLPKDMDFFVFLSSSSGIIGNRGQANYSAGNCYQDALARHRSSLGMHSVSIDLGLVLGAGMVAENEGLLDAMKASGFIGIRIQDALSILDRAMALPGSETSLNVPAQIVTTVGTGGLTIQNQPSDPFWTRTALFRYLNQVDAPPHGLNSAARQAAGQDLRSAIRIAPTPEEAAQAVCTALIATVARRKGMVSDDFDRHQSLGSYGIDSLDSIFVLGWIARETGVTVQTVEGVTIAELSQDIARRAVTAEEETR</sequence>
<dbReference type="Pfam" id="PF08659">
    <property type="entry name" value="KR"/>
    <property type="match status" value="1"/>
</dbReference>
<keyword evidence="3" id="KW-0808">Transferase</keyword>
<feature type="region of interest" description="C-terminal hotdog fold" evidence="6">
    <location>
        <begin position="938"/>
        <end position="1087"/>
    </location>
</feature>
<dbReference type="InterPro" id="IPR049900">
    <property type="entry name" value="PKS_mFAS_DH"/>
</dbReference>
<dbReference type="InterPro" id="IPR056501">
    <property type="entry name" value="NAD-bd_HRPKS_sdrA"/>
</dbReference>
<dbReference type="InterPro" id="IPR020843">
    <property type="entry name" value="ER"/>
</dbReference>
<organism evidence="9 10">
    <name type="scientific">Sporothrix stenoceras</name>
    <dbReference type="NCBI Taxonomy" id="5173"/>
    <lineage>
        <taxon>Eukaryota</taxon>
        <taxon>Fungi</taxon>
        <taxon>Dikarya</taxon>
        <taxon>Ascomycota</taxon>
        <taxon>Pezizomycotina</taxon>
        <taxon>Sordariomycetes</taxon>
        <taxon>Sordariomycetidae</taxon>
        <taxon>Ophiostomatales</taxon>
        <taxon>Ophiostomataceae</taxon>
        <taxon>Sporothrix</taxon>
    </lineage>
</organism>
<dbReference type="SUPFAM" id="SSF55048">
    <property type="entry name" value="Probable ACP-binding domain of malonyl-CoA ACP transacylase"/>
    <property type="match status" value="1"/>
</dbReference>
<dbReference type="InterPro" id="IPR016039">
    <property type="entry name" value="Thiolase-like"/>
</dbReference>
<dbReference type="InterPro" id="IPR049551">
    <property type="entry name" value="PKS_DH_C"/>
</dbReference>
<dbReference type="InterPro" id="IPR011032">
    <property type="entry name" value="GroES-like_sf"/>
</dbReference>
<dbReference type="Pfam" id="PF16197">
    <property type="entry name" value="KAsynt_C_assoc"/>
    <property type="match status" value="1"/>
</dbReference>
<dbReference type="Gene3D" id="3.40.366.10">
    <property type="entry name" value="Malonyl-Coenzyme A Acyl Carrier Protein, domain 2"/>
    <property type="match status" value="1"/>
</dbReference>
<evidence type="ECO:0000256" key="4">
    <source>
        <dbReference type="ARBA" id="ARBA00023002"/>
    </source>
</evidence>
<evidence type="ECO:0000256" key="1">
    <source>
        <dbReference type="ARBA" id="ARBA00022450"/>
    </source>
</evidence>
<dbReference type="SMART" id="SM00826">
    <property type="entry name" value="PKS_DH"/>
    <property type="match status" value="1"/>
</dbReference>
<evidence type="ECO:0000313" key="10">
    <source>
        <dbReference type="Proteomes" id="UP001583186"/>
    </source>
</evidence>
<protein>
    <submittedName>
        <fullName evidence="9">Type I Iterative PKS</fullName>
    </submittedName>
</protein>
<evidence type="ECO:0000259" key="7">
    <source>
        <dbReference type="PROSITE" id="PS52004"/>
    </source>
</evidence>
<dbReference type="Pfam" id="PF00109">
    <property type="entry name" value="ketoacyl-synt"/>
    <property type="match status" value="1"/>
</dbReference>
<gene>
    <name evidence="9" type="ORF">Sste5346_006739</name>
</gene>
<dbReference type="CDD" id="cd00833">
    <property type="entry name" value="PKS"/>
    <property type="match status" value="1"/>
</dbReference>
<dbReference type="InterPro" id="IPR050091">
    <property type="entry name" value="PKS_NRPS_Biosynth_Enz"/>
</dbReference>
<dbReference type="InterPro" id="IPR049552">
    <property type="entry name" value="PKS_DH_N"/>
</dbReference>
<evidence type="ECO:0000313" key="9">
    <source>
        <dbReference type="EMBL" id="KAL1892848.1"/>
    </source>
</evidence>
<dbReference type="SMART" id="SM00825">
    <property type="entry name" value="PKS_KS"/>
    <property type="match status" value="1"/>
</dbReference>
<dbReference type="SMART" id="SM00829">
    <property type="entry name" value="PKS_ER"/>
    <property type="match status" value="1"/>
</dbReference>
<keyword evidence="1" id="KW-0596">Phosphopantetheine</keyword>
<dbReference type="InterPro" id="IPR014043">
    <property type="entry name" value="Acyl_transferase_dom"/>
</dbReference>
<dbReference type="SMART" id="SM00823">
    <property type="entry name" value="PKS_PP"/>
    <property type="match status" value="1"/>
</dbReference>
<dbReference type="PROSITE" id="PS52019">
    <property type="entry name" value="PKS_MFAS_DH"/>
    <property type="match status" value="1"/>
</dbReference>
<name>A0ABR3YX69_9PEZI</name>